<dbReference type="Gene3D" id="2.40.30.160">
    <property type="match status" value="1"/>
</dbReference>
<gene>
    <name evidence="1" type="ORF">DFR24_4286</name>
</gene>
<comment type="caution">
    <text evidence="1">The sequence shown here is derived from an EMBL/GenBank/DDBJ whole genome shotgun (WGS) entry which is preliminary data.</text>
</comment>
<dbReference type="InterPro" id="IPR045179">
    <property type="entry name" value="YgfZ/GcvT"/>
</dbReference>
<dbReference type="PROSITE" id="PS50890">
    <property type="entry name" value="PUA"/>
    <property type="match status" value="1"/>
</dbReference>
<protein>
    <recommendedName>
        <fullName evidence="3">Aminomethyltransferase folate-binding domain-containing protein</fullName>
    </recommendedName>
</protein>
<dbReference type="AlphaFoldDB" id="A0A4R7NYM7"/>
<evidence type="ECO:0000313" key="1">
    <source>
        <dbReference type="EMBL" id="TDU25841.1"/>
    </source>
</evidence>
<dbReference type="Gene3D" id="3.30.70.1400">
    <property type="entry name" value="Aminomethyltransferase beta-barrel domains"/>
    <property type="match status" value="1"/>
</dbReference>
<dbReference type="GO" id="GO:0016226">
    <property type="term" value="P:iron-sulfur cluster assembly"/>
    <property type="evidence" value="ECO:0007669"/>
    <property type="project" value="TreeGrafter"/>
</dbReference>
<evidence type="ECO:0000313" key="2">
    <source>
        <dbReference type="Proteomes" id="UP000295341"/>
    </source>
</evidence>
<dbReference type="Proteomes" id="UP000295341">
    <property type="component" value="Unassembled WGS sequence"/>
</dbReference>
<dbReference type="PANTHER" id="PTHR22602:SF0">
    <property type="entry name" value="TRANSFERASE CAF17, MITOCHONDRIAL-RELATED"/>
    <property type="match status" value="1"/>
</dbReference>
<dbReference type="PANTHER" id="PTHR22602">
    <property type="entry name" value="TRANSFERASE CAF17, MITOCHONDRIAL-RELATED"/>
    <property type="match status" value="1"/>
</dbReference>
<dbReference type="SUPFAM" id="SSF103025">
    <property type="entry name" value="Folate-binding domain"/>
    <property type="match status" value="1"/>
</dbReference>
<name>A0A4R7NYM7_9GAMM</name>
<dbReference type="EMBL" id="SOBT01000011">
    <property type="protein sequence ID" value="TDU25841.1"/>
    <property type="molecule type" value="Genomic_DNA"/>
</dbReference>
<sequence length="264" mass="28032">MTDPYSLSEPHPLTTRSAAEAGFALDSWASVRVSGADAEIFLQGQLSADVAAVKPECAGWASYNSPKGRMLAVIRVVRSADAIDLRMPRSLVEPVARRLRMFVLRSKVSLVLPDPAETDEHADARDRAELIEAGVPVVYPETQDRWVAQMANLDLIGGISFTKGCYTGQEVVARLHYLGNLKKRLFRVSGKGAVPAPGTAIRDSAGDGQAVGDIVDAVADAAGFTASAVLQVAAAESSSLVLDRSGDAALSRPQAYRYPDPVTP</sequence>
<keyword evidence="2" id="KW-1185">Reference proteome</keyword>
<proteinExistence type="predicted"/>
<evidence type="ECO:0008006" key="3">
    <source>
        <dbReference type="Google" id="ProtNLM"/>
    </source>
</evidence>
<organism evidence="1 2">
    <name type="scientific">Panacagrimonas perspica</name>
    <dbReference type="NCBI Taxonomy" id="381431"/>
    <lineage>
        <taxon>Bacteria</taxon>
        <taxon>Pseudomonadati</taxon>
        <taxon>Pseudomonadota</taxon>
        <taxon>Gammaproteobacteria</taxon>
        <taxon>Nevskiales</taxon>
        <taxon>Nevskiaceae</taxon>
        <taxon>Panacagrimonas</taxon>
    </lineage>
</organism>
<accession>A0A4R7NYM7</accession>
<dbReference type="InterPro" id="IPR017703">
    <property type="entry name" value="YgfZ/GCV_T_CS"/>
</dbReference>
<dbReference type="NCBIfam" id="TIGR03317">
    <property type="entry name" value="ygfZ_signature"/>
    <property type="match status" value="1"/>
</dbReference>
<reference evidence="1 2" key="1">
    <citation type="submission" date="2019-03" db="EMBL/GenBank/DDBJ databases">
        <title>Genomic Encyclopedia of Type Strains, Phase IV (KMG-IV): sequencing the most valuable type-strain genomes for metagenomic binning, comparative biology and taxonomic classification.</title>
        <authorList>
            <person name="Goeker M."/>
        </authorList>
    </citation>
    <scope>NUCLEOTIDE SEQUENCE [LARGE SCALE GENOMIC DNA]</scope>
    <source>
        <strain evidence="1 2">DSM 26377</strain>
    </source>
</reference>